<keyword evidence="1" id="KW-0853">WD repeat</keyword>
<dbReference type="SUPFAM" id="SSF50978">
    <property type="entry name" value="WD40 repeat-like"/>
    <property type="match status" value="1"/>
</dbReference>
<protein>
    <submittedName>
        <fullName evidence="4">WD domain, G-beta repeat protein</fullName>
    </submittedName>
</protein>
<dbReference type="InterPro" id="IPR015943">
    <property type="entry name" value="WD40/YVTN_repeat-like_dom_sf"/>
</dbReference>
<dbReference type="EMBL" id="GG662540">
    <property type="protein sequence ID" value="EAR82199.2"/>
    <property type="molecule type" value="Genomic_DNA"/>
</dbReference>
<dbReference type="OrthoDB" id="310763at2759"/>
<reference evidence="5" key="1">
    <citation type="journal article" date="2006" name="PLoS Biol.">
        <title>Macronuclear genome sequence of the ciliate Tetrahymena thermophila, a model eukaryote.</title>
        <authorList>
            <person name="Eisen J.A."/>
            <person name="Coyne R.S."/>
            <person name="Wu M."/>
            <person name="Wu D."/>
            <person name="Thiagarajan M."/>
            <person name="Wortman J.R."/>
            <person name="Badger J.H."/>
            <person name="Ren Q."/>
            <person name="Amedeo P."/>
            <person name="Jones K.M."/>
            <person name="Tallon L.J."/>
            <person name="Delcher A.L."/>
            <person name="Salzberg S.L."/>
            <person name="Silva J.C."/>
            <person name="Haas B.J."/>
            <person name="Majoros W.H."/>
            <person name="Farzad M."/>
            <person name="Carlton J.M."/>
            <person name="Smith R.K. Jr."/>
            <person name="Garg J."/>
            <person name="Pearlman R.E."/>
            <person name="Karrer K.M."/>
            <person name="Sun L."/>
            <person name="Manning G."/>
            <person name="Elde N.C."/>
            <person name="Turkewitz A.P."/>
            <person name="Asai D.J."/>
            <person name="Wilkes D.E."/>
            <person name="Wang Y."/>
            <person name="Cai H."/>
            <person name="Collins K."/>
            <person name="Stewart B.A."/>
            <person name="Lee S.R."/>
            <person name="Wilamowska K."/>
            <person name="Weinberg Z."/>
            <person name="Ruzzo W.L."/>
            <person name="Wloga D."/>
            <person name="Gaertig J."/>
            <person name="Frankel J."/>
            <person name="Tsao C.-C."/>
            <person name="Gorovsky M.A."/>
            <person name="Keeling P.J."/>
            <person name="Waller R.F."/>
            <person name="Patron N.J."/>
            <person name="Cherry J.M."/>
            <person name="Stover N.A."/>
            <person name="Krieger C.J."/>
            <person name="del Toro C."/>
            <person name="Ryder H.F."/>
            <person name="Williamson S.C."/>
            <person name="Barbeau R.A."/>
            <person name="Hamilton E.P."/>
            <person name="Orias E."/>
        </authorList>
    </citation>
    <scope>NUCLEOTIDE SEQUENCE [LARGE SCALE GENOMIC DNA]</scope>
    <source>
        <strain evidence="5">SB210</strain>
    </source>
</reference>
<dbReference type="GeneID" id="7841310"/>
<keyword evidence="5" id="KW-1185">Reference proteome</keyword>
<dbReference type="HOGENOM" id="CLU_244307_0_0_1"/>
<feature type="coiled-coil region" evidence="2">
    <location>
        <begin position="1329"/>
        <end position="1370"/>
    </location>
</feature>
<dbReference type="InterPro" id="IPR001680">
    <property type="entry name" value="WD40_rpt"/>
</dbReference>
<dbReference type="OMA" id="YQVESHQ"/>
<feature type="region of interest" description="Disordered" evidence="3">
    <location>
        <begin position="1574"/>
        <end position="1601"/>
    </location>
</feature>
<keyword evidence="2" id="KW-0175">Coiled coil</keyword>
<accession>Q22A81</accession>
<dbReference type="SMART" id="SM00320">
    <property type="entry name" value="WD40"/>
    <property type="match status" value="5"/>
</dbReference>
<dbReference type="PANTHER" id="PTHR32215:SF0">
    <property type="entry name" value="CILIA- AND FLAGELLA-ASSOCIATED PROTEIN 57"/>
    <property type="match status" value="1"/>
</dbReference>
<gene>
    <name evidence="4" type="ORF">TTHERM_01265040</name>
</gene>
<evidence type="ECO:0000256" key="3">
    <source>
        <dbReference type="SAM" id="MobiDB-lite"/>
    </source>
</evidence>
<dbReference type="PROSITE" id="PS50082">
    <property type="entry name" value="WD_REPEATS_2"/>
    <property type="match status" value="1"/>
</dbReference>
<evidence type="ECO:0000256" key="2">
    <source>
        <dbReference type="SAM" id="Coils"/>
    </source>
</evidence>
<proteinExistence type="predicted"/>
<sequence>MGDEQIEIMQPRKNQPKRRMWNSSKEFINGVKCQIEQSYGCSQIPIRKNVLMVDDDRMIYQCGKHLVEYNLLHKKQHYLLKNIEDEDITAMNYVVSQSDTLNLVVGLRGNKGFPTLKVIKKKQTNSVSFAHTHVQQNSIIIDCAFIIKNKNIVSLVEEENKYCITIYGIQREKLLFTRDIQNFQINLLEVCQDIPEEFYLIGPQYFQVWKLNVSEKELNEEHFSYKENLINQEEEIIECCQIPETEYMAFITNANVLYFYKQRTFKQSLQVTVSDIHLKDELDKKSMNIMKNSVPASQQVIGQQDENSSSQIQDQLKEISEPYQLASITSLFNGFVVGFENLGVVNAYEMNKRTEQLYLKGTFRINAQHIYKVLNLSSSIQENVIALCVQHAPRIMQVMETKQKNPPPTNSNQYVQSANINQSSTHLVQNPSQFNIQSVNQIEAIKKNKSNIENQPVNTPVNATQNQQNLVTQNTSPPQTKGVRKNNQGALGGVGGAGQNPKIDLQNMGRIDLYIFNYGVVDVISAAQKDAFEPLFPEGVHKGMIVDCALCPSKSILLTLSDDKTLKNWEFSMNTGVFKCIYTTYFHENPLSVSLHPLSFQCAVGYREGLKFFFILEDELKIAFSEQNVKYVNAVAYSEWGNLCAAANYNMINVYNPNTYETIITLNGHSGFVKRIKWLVDDTMLVTNCSQGVLNCWNVWTGNRVVEHAYKQTKYNSVIYDNDLDWCVCCTSDSKVRLFDDKGCNPIYEMDVSPYNYTTVLLVKELGVILFGTSAGSIRTYLWPFDISIKQQEYFEITLHQTAISTMQITKDLNYLITGSENGSIYFLRLRQFSNGNEVEISFGVEDAKFQVGSIYCINQLCLSSCSSQENKKDLIKELEFRISNLKTDQEDEKEKQVNQINQLLKNQEDTNKDVIAKQKEQLSKIMEDCDLKYKDLITQIELIRSRYKEQVSSMEEKNMASLLTQYQKSDDLKFQLENIKQSSDKELFDFTVKYKQIIKDTEIDFSKKYQELYERFSTSQDKLNEDQTKFKEVFRQQTDEHEEYLIKTKKQLQNEKEEEIKRSEEFRTSNSKKQKEIERFNQRKLELDSILKEATSQIEHLEEERKNFSDKNGLMQSQLQSKEEIINSKEQEIKEYRIKNNHLQNFKTVYDYQVTSLQEERSPLIDHLKNMEKNVRVMYKELLDESEASKKINTKLVENKEFIDQLKQQIKDKQDLLAITKRKIESFEYSILDMIKQEKYENWFQKMNKIYKEFFEGNVNLNNLMEKNTSIGSSLKDSPDDEFLKQLNMNNSDQIREELIKQRDFMSKKIQTISKLNRQTEIDRDDVVIRVQNENTHLIRECNTLREEKKNLKEHLGSLEKALDIITKELMRLSLDGEIQSDQEFIEKELLDFDPSKIIDKIEEEKSSFAEQSIIDSPQPKQKKHPNKKTPYQKYDEERNSRIQKIKNSQSMHSLGILSTQSPDRSIISQSQKDNQSLLLSLLKDVEKFQDDKESNVYERLKERVQNYLYTEDPSLTIPHISRIDKTLIGHTSQEETQIAQNSIISESLNVTKSNADILKQLKVKDNDSILSNKNKKSFSKKPENKSTFTLPQIKGNKYQ</sequence>
<feature type="repeat" description="WD" evidence="1">
    <location>
        <begin position="666"/>
        <end position="707"/>
    </location>
</feature>
<dbReference type="KEGG" id="tet:TTHERM_01265040"/>
<dbReference type="InParanoid" id="Q22A81"/>
<name>Q22A81_TETTS</name>
<evidence type="ECO:0000313" key="4">
    <source>
        <dbReference type="EMBL" id="EAR82199.2"/>
    </source>
</evidence>
<feature type="coiled-coil region" evidence="2">
    <location>
        <begin position="1039"/>
        <end position="1147"/>
    </location>
</feature>
<feature type="region of interest" description="Disordered" evidence="3">
    <location>
        <begin position="1410"/>
        <end position="1439"/>
    </location>
</feature>
<evidence type="ECO:0000256" key="1">
    <source>
        <dbReference type="PROSITE-ProRule" id="PRU00221"/>
    </source>
</evidence>
<dbReference type="InterPro" id="IPR036322">
    <property type="entry name" value="WD40_repeat_dom_sf"/>
</dbReference>
<organism evidence="4 5">
    <name type="scientific">Tetrahymena thermophila (strain SB210)</name>
    <dbReference type="NCBI Taxonomy" id="312017"/>
    <lineage>
        <taxon>Eukaryota</taxon>
        <taxon>Sar</taxon>
        <taxon>Alveolata</taxon>
        <taxon>Ciliophora</taxon>
        <taxon>Intramacronucleata</taxon>
        <taxon>Oligohymenophorea</taxon>
        <taxon>Hymenostomatida</taxon>
        <taxon>Tetrahymenina</taxon>
        <taxon>Tetrahymenidae</taxon>
        <taxon>Tetrahymena</taxon>
    </lineage>
</organism>
<dbReference type="PANTHER" id="PTHR32215">
    <property type="entry name" value="CILIA- AND FLAGELLA-ASSOCIATED PROTEIN 57"/>
    <property type="match status" value="1"/>
</dbReference>
<dbReference type="eggNOG" id="ENOG502SIN7">
    <property type="taxonomic scope" value="Eukaryota"/>
</dbReference>
<dbReference type="Proteomes" id="UP000009168">
    <property type="component" value="Unassembled WGS sequence"/>
</dbReference>
<dbReference type="Gene3D" id="2.130.10.10">
    <property type="entry name" value="YVTN repeat-like/Quinoprotein amine dehydrogenase"/>
    <property type="match status" value="2"/>
</dbReference>
<evidence type="ECO:0000313" key="5">
    <source>
        <dbReference type="Proteomes" id="UP000009168"/>
    </source>
</evidence>
<dbReference type="InterPro" id="IPR052993">
    <property type="entry name" value="CFA-57"/>
</dbReference>
<dbReference type="Pfam" id="PF00400">
    <property type="entry name" value="WD40"/>
    <property type="match status" value="1"/>
</dbReference>
<feature type="coiled-coil region" evidence="2">
    <location>
        <begin position="869"/>
        <end position="918"/>
    </location>
</feature>
<dbReference type="RefSeq" id="XP_001029862.2">
    <property type="nucleotide sequence ID" value="XM_001029862.3"/>
</dbReference>